<protein>
    <submittedName>
        <fullName evidence="2">Uncharacterized protein</fullName>
    </submittedName>
</protein>
<name>A0AAD7F4K6_9AGAR</name>
<organism evidence="2 3">
    <name type="scientific">Mycena albidolilacea</name>
    <dbReference type="NCBI Taxonomy" id="1033008"/>
    <lineage>
        <taxon>Eukaryota</taxon>
        <taxon>Fungi</taxon>
        <taxon>Dikarya</taxon>
        <taxon>Basidiomycota</taxon>
        <taxon>Agaricomycotina</taxon>
        <taxon>Agaricomycetes</taxon>
        <taxon>Agaricomycetidae</taxon>
        <taxon>Agaricales</taxon>
        <taxon>Marasmiineae</taxon>
        <taxon>Mycenaceae</taxon>
        <taxon>Mycena</taxon>
    </lineage>
</organism>
<feature type="compositionally biased region" description="Low complexity" evidence="1">
    <location>
        <begin position="143"/>
        <end position="158"/>
    </location>
</feature>
<comment type="caution">
    <text evidence="2">The sequence shown here is derived from an EMBL/GenBank/DDBJ whole genome shotgun (WGS) entry which is preliminary data.</text>
</comment>
<feature type="region of interest" description="Disordered" evidence="1">
    <location>
        <begin position="33"/>
        <end position="163"/>
    </location>
</feature>
<keyword evidence="3" id="KW-1185">Reference proteome</keyword>
<evidence type="ECO:0000313" key="3">
    <source>
        <dbReference type="Proteomes" id="UP001218218"/>
    </source>
</evidence>
<evidence type="ECO:0000313" key="2">
    <source>
        <dbReference type="EMBL" id="KAJ7368647.1"/>
    </source>
</evidence>
<dbReference type="AlphaFoldDB" id="A0AAD7F4K6"/>
<sequence>MSHLSFYLTFSFPYFPRRRIMDIHIILNPGAVGTPSKSNAQSNKKQPQKPQTPPRGSRTPTSVDNSPGPAIHRRSSGRTKTPSTRATPLRSYATPTPTPTRRSRPRQAPPSPLVRQPRPRKRVLELELGAEAPPKRRRRRSSTRSSRSSVESTATTASGAPSRASILLSRAKQHVALEAVALGRRSRSMMDVVMDLKGPPGELEYYASYLGRDYYDLRRDNNGEYVLTDEEGLAAYWADQAAIWMPGFHANDNNTSDSDSDWSESATRFPMSMERSTAAWEGDCL</sequence>
<dbReference type="Proteomes" id="UP001218218">
    <property type="component" value="Unassembled WGS sequence"/>
</dbReference>
<reference evidence="2" key="1">
    <citation type="submission" date="2023-03" db="EMBL/GenBank/DDBJ databases">
        <title>Massive genome expansion in bonnet fungi (Mycena s.s.) driven by repeated elements and novel gene families across ecological guilds.</title>
        <authorList>
            <consortium name="Lawrence Berkeley National Laboratory"/>
            <person name="Harder C.B."/>
            <person name="Miyauchi S."/>
            <person name="Viragh M."/>
            <person name="Kuo A."/>
            <person name="Thoen E."/>
            <person name="Andreopoulos B."/>
            <person name="Lu D."/>
            <person name="Skrede I."/>
            <person name="Drula E."/>
            <person name="Henrissat B."/>
            <person name="Morin E."/>
            <person name="Kohler A."/>
            <person name="Barry K."/>
            <person name="LaButti K."/>
            <person name="Morin E."/>
            <person name="Salamov A."/>
            <person name="Lipzen A."/>
            <person name="Mereny Z."/>
            <person name="Hegedus B."/>
            <person name="Baldrian P."/>
            <person name="Stursova M."/>
            <person name="Weitz H."/>
            <person name="Taylor A."/>
            <person name="Grigoriev I.V."/>
            <person name="Nagy L.G."/>
            <person name="Martin F."/>
            <person name="Kauserud H."/>
        </authorList>
    </citation>
    <scope>NUCLEOTIDE SEQUENCE</scope>
    <source>
        <strain evidence="2">CBHHK002</strain>
    </source>
</reference>
<dbReference type="EMBL" id="JARIHO010000001">
    <property type="protein sequence ID" value="KAJ7368647.1"/>
    <property type="molecule type" value="Genomic_DNA"/>
</dbReference>
<evidence type="ECO:0000256" key="1">
    <source>
        <dbReference type="SAM" id="MobiDB-lite"/>
    </source>
</evidence>
<gene>
    <name evidence="2" type="ORF">DFH08DRAFT_831888</name>
</gene>
<feature type="compositionally biased region" description="Low complexity" evidence="1">
    <location>
        <begin position="35"/>
        <end position="49"/>
    </location>
</feature>
<accession>A0AAD7F4K6</accession>
<proteinExistence type="predicted"/>